<protein>
    <submittedName>
        <fullName evidence="2">Uncharacterized protein</fullName>
    </submittedName>
</protein>
<gene>
    <name evidence="2" type="ORF">EJD97_014716</name>
</gene>
<sequence>NGRIHRKHKQSLCLLWFTHNIFLPKDPGNNILLKYVNFCQYIEAFKNYLWSHESFHLTVDYMLMPLGEKTSNLFGFPWAFMAYVATFCHMLLQMNSYVATCDTNVATCDTNVATYESSVATCATNVATDDLSFATCTTNVATDESCVAICDTCFYI</sequence>
<evidence type="ECO:0000313" key="2">
    <source>
        <dbReference type="EMBL" id="TMW91146.1"/>
    </source>
</evidence>
<feature type="non-terminal residue" evidence="2">
    <location>
        <position position="1"/>
    </location>
</feature>
<dbReference type="PANTHER" id="PTHR48449">
    <property type="entry name" value="DUF1985 DOMAIN-CONTAINING PROTEIN"/>
    <property type="match status" value="1"/>
</dbReference>
<reference evidence="2" key="1">
    <citation type="submission" date="2019-05" db="EMBL/GenBank/DDBJ databases">
        <title>The de novo reference genome and transcriptome assemblies of the wild tomato species Solanum chilense.</title>
        <authorList>
            <person name="Stam R."/>
            <person name="Nosenko T."/>
            <person name="Hoerger A.C."/>
            <person name="Stephan W."/>
            <person name="Seidel M.A."/>
            <person name="Kuhn J.M.M."/>
            <person name="Haberer G."/>
            <person name="Tellier A."/>
        </authorList>
    </citation>
    <scope>NUCLEOTIDE SEQUENCE</scope>
    <source>
        <tissue evidence="2">Mature leaves</tissue>
    </source>
</reference>
<dbReference type="EMBL" id="RXGB01003839">
    <property type="protein sequence ID" value="TMW91146.1"/>
    <property type="molecule type" value="Genomic_DNA"/>
</dbReference>
<name>A0A6N2B976_SOLCI</name>
<accession>A0A6N2B976</accession>
<keyword evidence="1" id="KW-0812">Transmembrane</keyword>
<proteinExistence type="predicted"/>
<evidence type="ECO:0000256" key="1">
    <source>
        <dbReference type="SAM" id="Phobius"/>
    </source>
</evidence>
<dbReference type="AlphaFoldDB" id="A0A6N2B976"/>
<keyword evidence="1" id="KW-1133">Transmembrane helix</keyword>
<keyword evidence="1" id="KW-0472">Membrane</keyword>
<comment type="caution">
    <text evidence="2">The sequence shown here is derived from an EMBL/GenBank/DDBJ whole genome shotgun (WGS) entry which is preliminary data.</text>
</comment>
<feature type="transmembrane region" description="Helical" evidence="1">
    <location>
        <begin position="73"/>
        <end position="92"/>
    </location>
</feature>
<dbReference type="PANTHER" id="PTHR48449:SF1">
    <property type="entry name" value="DUF1985 DOMAIN-CONTAINING PROTEIN"/>
    <property type="match status" value="1"/>
</dbReference>
<organism evidence="2">
    <name type="scientific">Solanum chilense</name>
    <name type="common">Tomato</name>
    <name type="synonym">Lycopersicon chilense</name>
    <dbReference type="NCBI Taxonomy" id="4083"/>
    <lineage>
        <taxon>Eukaryota</taxon>
        <taxon>Viridiplantae</taxon>
        <taxon>Streptophyta</taxon>
        <taxon>Embryophyta</taxon>
        <taxon>Tracheophyta</taxon>
        <taxon>Spermatophyta</taxon>
        <taxon>Magnoliopsida</taxon>
        <taxon>eudicotyledons</taxon>
        <taxon>Gunneridae</taxon>
        <taxon>Pentapetalae</taxon>
        <taxon>asterids</taxon>
        <taxon>lamiids</taxon>
        <taxon>Solanales</taxon>
        <taxon>Solanaceae</taxon>
        <taxon>Solanoideae</taxon>
        <taxon>Solaneae</taxon>
        <taxon>Solanum</taxon>
        <taxon>Solanum subgen. Lycopersicon</taxon>
    </lineage>
</organism>